<reference evidence="1" key="1">
    <citation type="journal article" date="2013" name="Nat. Commun.">
        <title>Whole-genome sequencing of Oryza brachyantha reveals mechanisms underlying Oryza genome evolution.</title>
        <authorList>
            <person name="Chen J."/>
            <person name="Huang Q."/>
            <person name="Gao D."/>
            <person name="Wang J."/>
            <person name="Lang Y."/>
            <person name="Liu T."/>
            <person name="Li B."/>
            <person name="Bai Z."/>
            <person name="Luis Goicoechea J."/>
            <person name="Liang C."/>
            <person name="Chen C."/>
            <person name="Zhang W."/>
            <person name="Sun S."/>
            <person name="Liao Y."/>
            <person name="Zhang X."/>
            <person name="Yang L."/>
            <person name="Song C."/>
            <person name="Wang M."/>
            <person name="Shi J."/>
            <person name="Liu G."/>
            <person name="Liu J."/>
            <person name="Zhou H."/>
            <person name="Zhou W."/>
            <person name="Yu Q."/>
            <person name="An N."/>
            <person name="Chen Y."/>
            <person name="Cai Q."/>
            <person name="Wang B."/>
            <person name="Liu B."/>
            <person name="Min J."/>
            <person name="Huang Y."/>
            <person name="Wu H."/>
            <person name="Li Z."/>
            <person name="Zhang Y."/>
            <person name="Yin Y."/>
            <person name="Song W."/>
            <person name="Jiang J."/>
            <person name="Jackson S.A."/>
            <person name="Wing R.A."/>
            <person name="Wang J."/>
            <person name="Chen M."/>
        </authorList>
    </citation>
    <scope>NUCLEOTIDE SEQUENCE [LARGE SCALE GENOMIC DNA]</scope>
    <source>
        <strain evidence="1">cv. IRGC 101232</strain>
    </source>
</reference>
<evidence type="ECO:0000313" key="2">
    <source>
        <dbReference type="Proteomes" id="UP000006038"/>
    </source>
</evidence>
<dbReference type="eggNOG" id="ENOG502R7C1">
    <property type="taxonomic scope" value="Eukaryota"/>
</dbReference>
<sequence>MRSHGISFLTSTKQSWKSILRSLPGMVESNVEADLTTSLTASSTLGQDAA</sequence>
<proteinExistence type="predicted"/>
<keyword evidence="2" id="KW-1185">Reference proteome</keyword>
<protein>
    <submittedName>
        <fullName evidence="1">Uncharacterized protein</fullName>
    </submittedName>
</protein>
<dbReference type="Proteomes" id="UP000006038">
    <property type="component" value="Chromosome 4"/>
</dbReference>
<reference evidence="1" key="2">
    <citation type="submission" date="2013-04" db="UniProtKB">
        <authorList>
            <consortium name="EnsemblPlants"/>
        </authorList>
    </citation>
    <scope>IDENTIFICATION</scope>
</reference>
<dbReference type="Gramene" id="OB04G24770.1">
    <property type="protein sequence ID" value="OB04G24770.1"/>
    <property type="gene ID" value="OB04G24770"/>
</dbReference>
<dbReference type="AlphaFoldDB" id="J3LZA2"/>
<evidence type="ECO:0000313" key="1">
    <source>
        <dbReference type="EnsemblPlants" id="OB04G24770.1"/>
    </source>
</evidence>
<dbReference type="HOGENOM" id="CLU_3127522_0_0_1"/>
<accession>J3LZA2</accession>
<dbReference type="EnsemblPlants" id="OB04G24770.1">
    <property type="protein sequence ID" value="OB04G24770.1"/>
    <property type="gene ID" value="OB04G24770"/>
</dbReference>
<organism evidence="1">
    <name type="scientific">Oryza brachyantha</name>
    <name type="common">malo sina</name>
    <dbReference type="NCBI Taxonomy" id="4533"/>
    <lineage>
        <taxon>Eukaryota</taxon>
        <taxon>Viridiplantae</taxon>
        <taxon>Streptophyta</taxon>
        <taxon>Embryophyta</taxon>
        <taxon>Tracheophyta</taxon>
        <taxon>Spermatophyta</taxon>
        <taxon>Magnoliopsida</taxon>
        <taxon>Liliopsida</taxon>
        <taxon>Poales</taxon>
        <taxon>Poaceae</taxon>
        <taxon>BOP clade</taxon>
        <taxon>Oryzoideae</taxon>
        <taxon>Oryzeae</taxon>
        <taxon>Oryzinae</taxon>
        <taxon>Oryza</taxon>
    </lineage>
</organism>
<name>J3LZA2_ORYBR</name>